<dbReference type="Gene3D" id="3.30.420.10">
    <property type="entry name" value="Ribonuclease H-like superfamily/Ribonuclease H"/>
    <property type="match status" value="1"/>
</dbReference>
<dbReference type="Proteomes" id="UP001150062">
    <property type="component" value="Unassembled WGS sequence"/>
</dbReference>
<dbReference type="PANTHER" id="PTHR23044:SF61">
    <property type="entry name" value="3'-5' EXORIBONUCLEASE 1-RELATED"/>
    <property type="match status" value="1"/>
</dbReference>
<keyword evidence="6" id="KW-1185">Reference proteome</keyword>
<evidence type="ECO:0000256" key="2">
    <source>
        <dbReference type="ARBA" id="ARBA00022801"/>
    </source>
</evidence>
<evidence type="ECO:0000313" key="6">
    <source>
        <dbReference type="Proteomes" id="UP001150062"/>
    </source>
</evidence>
<keyword evidence="3 5" id="KW-0269">Exonuclease</keyword>
<keyword evidence="2" id="KW-0378">Hydrolase</keyword>
<comment type="caution">
    <text evidence="5">The sequence shown here is derived from an EMBL/GenBank/DDBJ whole genome shotgun (WGS) entry which is preliminary data.</text>
</comment>
<dbReference type="SMART" id="SM00479">
    <property type="entry name" value="EXOIII"/>
    <property type="match status" value="1"/>
</dbReference>
<reference evidence="5" key="1">
    <citation type="submission" date="2022-08" db="EMBL/GenBank/DDBJ databases">
        <title>Novel sulfate-reducing endosymbionts in the free-living metamonad Anaeramoeba.</title>
        <authorList>
            <person name="Jerlstrom-Hultqvist J."/>
            <person name="Cepicka I."/>
            <person name="Gallot-Lavallee L."/>
            <person name="Salas-Leiva D."/>
            <person name="Curtis B.A."/>
            <person name="Zahonova K."/>
            <person name="Pipaliya S."/>
            <person name="Dacks J."/>
            <person name="Roger A.J."/>
        </authorList>
    </citation>
    <scope>NUCLEOTIDE SEQUENCE</scope>
    <source>
        <strain evidence="5">Schooner1</strain>
    </source>
</reference>
<dbReference type="InterPro" id="IPR047201">
    <property type="entry name" value="ERI-1_3'hExo-like"/>
</dbReference>
<evidence type="ECO:0000313" key="5">
    <source>
        <dbReference type="EMBL" id="KAJ6241723.1"/>
    </source>
</evidence>
<dbReference type="GO" id="GO:0004527">
    <property type="term" value="F:exonuclease activity"/>
    <property type="evidence" value="ECO:0007669"/>
    <property type="project" value="UniProtKB-KW"/>
</dbReference>
<dbReference type="Pfam" id="PF00929">
    <property type="entry name" value="RNase_T"/>
    <property type="match status" value="1"/>
</dbReference>
<dbReference type="InterPro" id="IPR036397">
    <property type="entry name" value="RNaseH_sf"/>
</dbReference>
<proteinExistence type="predicted"/>
<evidence type="ECO:0000256" key="3">
    <source>
        <dbReference type="ARBA" id="ARBA00022839"/>
    </source>
</evidence>
<evidence type="ECO:0000259" key="4">
    <source>
        <dbReference type="SMART" id="SM00479"/>
    </source>
</evidence>
<sequence length="263" mass="31257">MGEIEYLVGIDFELNMSSLIQSDLIEVIEFPGVCYSIKKDTIVSQFHSYVQPVFSPYLTDICKKITKIRQQDVDEAPEFPQVLDQYNKWLVSIGLVDPQTYEKTCNWHFATVTSFDLQDYLTNQLLNYEIKKRYAYWDSWIDIQKLFQNFYQNKQSKSLERMVDFLKIDKGSNRFHSGIGDSIYTIKIAQKLIKKGFNITNNDCYHFEPTKKWIKFVGKEEYLNDKQNKVQKNKKKKKKQKPKIIITEFDQTLDDELRSFGYY</sequence>
<protein>
    <submittedName>
        <fullName evidence="5">3'-5' exonuclease eri1-related</fullName>
    </submittedName>
</protein>
<keyword evidence="1" id="KW-0540">Nuclease</keyword>
<dbReference type="SUPFAM" id="SSF53098">
    <property type="entry name" value="Ribonuclease H-like"/>
    <property type="match status" value="1"/>
</dbReference>
<accession>A0ABQ8YA88</accession>
<gene>
    <name evidence="5" type="ORF">M0813_00427</name>
</gene>
<dbReference type="InterPro" id="IPR013520">
    <property type="entry name" value="Ribonucl_H"/>
</dbReference>
<dbReference type="EMBL" id="JAOAOG010000191">
    <property type="protein sequence ID" value="KAJ6241723.1"/>
    <property type="molecule type" value="Genomic_DNA"/>
</dbReference>
<organism evidence="5 6">
    <name type="scientific">Anaeramoeba flamelloides</name>
    <dbReference type="NCBI Taxonomy" id="1746091"/>
    <lineage>
        <taxon>Eukaryota</taxon>
        <taxon>Metamonada</taxon>
        <taxon>Anaeramoebidae</taxon>
        <taxon>Anaeramoeba</taxon>
    </lineage>
</organism>
<dbReference type="InterPro" id="IPR012337">
    <property type="entry name" value="RNaseH-like_sf"/>
</dbReference>
<name>A0ABQ8YA88_9EUKA</name>
<feature type="domain" description="Exonuclease" evidence="4">
    <location>
        <begin position="6"/>
        <end position="198"/>
    </location>
</feature>
<dbReference type="CDD" id="cd06133">
    <property type="entry name" value="ERI-1_3'hExo_like"/>
    <property type="match status" value="1"/>
</dbReference>
<evidence type="ECO:0000256" key="1">
    <source>
        <dbReference type="ARBA" id="ARBA00022722"/>
    </source>
</evidence>
<dbReference type="PANTHER" id="PTHR23044">
    <property type="entry name" value="3'-5' EXONUCLEASE ERI1-RELATED"/>
    <property type="match status" value="1"/>
</dbReference>
<dbReference type="InterPro" id="IPR051274">
    <property type="entry name" value="3-5_Exoribonuclease"/>
</dbReference>